<protein>
    <submittedName>
        <fullName evidence="1">Uncharacterized protein</fullName>
    </submittedName>
</protein>
<dbReference type="RefSeq" id="WP_023845096.1">
    <property type="nucleotide sequence ID" value="NZ_FOUJ01000002.1"/>
</dbReference>
<evidence type="ECO:0000313" key="1">
    <source>
        <dbReference type="EMBL" id="SFM50254.1"/>
    </source>
</evidence>
<evidence type="ECO:0000313" key="2">
    <source>
        <dbReference type="Proteomes" id="UP000198535"/>
    </source>
</evidence>
<dbReference type="AlphaFoldDB" id="A0A1I4RDA5"/>
<organism evidence="1 2">
    <name type="scientific">Methanolobus profundi</name>
    <dbReference type="NCBI Taxonomy" id="487685"/>
    <lineage>
        <taxon>Archaea</taxon>
        <taxon>Methanobacteriati</taxon>
        <taxon>Methanobacteriota</taxon>
        <taxon>Stenosarchaea group</taxon>
        <taxon>Methanomicrobia</taxon>
        <taxon>Methanosarcinales</taxon>
        <taxon>Methanosarcinaceae</taxon>
        <taxon>Methanolobus</taxon>
    </lineage>
</organism>
<reference evidence="2" key="1">
    <citation type="submission" date="2016-10" db="EMBL/GenBank/DDBJ databases">
        <authorList>
            <person name="Varghese N."/>
            <person name="Submissions S."/>
        </authorList>
    </citation>
    <scope>NUCLEOTIDE SEQUENCE [LARGE SCALE GENOMIC DNA]</scope>
    <source>
        <strain evidence="2">Mob M</strain>
    </source>
</reference>
<dbReference type="EMBL" id="FOUJ01000002">
    <property type="protein sequence ID" value="SFM50254.1"/>
    <property type="molecule type" value="Genomic_DNA"/>
</dbReference>
<sequence length="137" mass="14832">MKTSIIAKIGISMLVMLIAVGTASASGGGSYATAEEIEVADGDFEMIRGTYSADDWYVFEEVGNGDTIYVDIQESFTDAGGFLDLHDDGQGDIEIHLPNSNDDQETSVTSDPLPRIYVEAGTQFSYKYLVARNSPLF</sequence>
<dbReference type="OrthoDB" id="141373at2157"/>
<dbReference type="STRING" id="487685.SAMN04488696_1512"/>
<name>A0A1I4RDA5_9EURY</name>
<keyword evidence="2" id="KW-1185">Reference proteome</keyword>
<dbReference type="Proteomes" id="UP000198535">
    <property type="component" value="Unassembled WGS sequence"/>
</dbReference>
<proteinExistence type="predicted"/>
<accession>A0A1I4RDA5</accession>
<gene>
    <name evidence="1" type="ORF">SAMN04488696_1512</name>
</gene>